<feature type="transmembrane region" description="Helical" evidence="1">
    <location>
        <begin position="334"/>
        <end position="355"/>
    </location>
</feature>
<dbReference type="AlphaFoldDB" id="A0A3A8QT09"/>
<feature type="transmembrane region" description="Helical" evidence="1">
    <location>
        <begin position="367"/>
        <end position="387"/>
    </location>
</feature>
<protein>
    <submittedName>
        <fullName evidence="2">DUF4173 domain-containing protein</fullName>
    </submittedName>
</protein>
<keyword evidence="1" id="KW-1133">Transmembrane helix</keyword>
<proteinExistence type="predicted"/>
<dbReference type="EMBL" id="RAWK01000052">
    <property type="protein sequence ID" value="RKH69495.1"/>
    <property type="molecule type" value="Genomic_DNA"/>
</dbReference>
<gene>
    <name evidence="2" type="ORF">D7W81_10935</name>
</gene>
<feature type="transmembrane region" description="Helical" evidence="1">
    <location>
        <begin position="399"/>
        <end position="417"/>
    </location>
</feature>
<feature type="transmembrane region" description="Helical" evidence="1">
    <location>
        <begin position="304"/>
        <end position="322"/>
    </location>
</feature>
<dbReference type="InterPro" id="IPR025291">
    <property type="entry name" value="DUF4153"/>
</dbReference>
<feature type="transmembrane region" description="Helical" evidence="1">
    <location>
        <begin position="210"/>
        <end position="231"/>
    </location>
</feature>
<keyword evidence="1" id="KW-0812">Transmembrane</keyword>
<evidence type="ECO:0000313" key="3">
    <source>
        <dbReference type="Proteomes" id="UP000267003"/>
    </source>
</evidence>
<feature type="transmembrane region" description="Helical" evidence="1">
    <location>
        <begin position="167"/>
        <end position="190"/>
    </location>
</feature>
<organism evidence="2 3">
    <name type="scientific">Corallococcus aberystwythensis</name>
    <dbReference type="NCBI Taxonomy" id="2316722"/>
    <lineage>
        <taxon>Bacteria</taxon>
        <taxon>Pseudomonadati</taxon>
        <taxon>Myxococcota</taxon>
        <taxon>Myxococcia</taxon>
        <taxon>Myxococcales</taxon>
        <taxon>Cystobacterineae</taxon>
        <taxon>Myxococcaceae</taxon>
        <taxon>Corallococcus</taxon>
    </lineage>
</organism>
<reference evidence="3" key="1">
    <citation type="submission" date="2018-09" db="EMBL/GenBank/DDBJ databases">
        <authorList>
            <person name="Livingstone P.G."/>
            <person name="Whitworth D.E."/>
        </authorList>
    </citation>
    <scope>NUCLEOTIDE SEQUENCE [LARGE SCALE GENOMIC DNA]</scope>
    <source>
        <strain evidence="3">AB050A</strain>
    </source>
</reference>
<sequence length="511" mass="55185">MSPLPSSPEPSATVPGWPPLPWVRAPRKTLAASLALGVFAEVLLDRASWGLGFPLVVAALVGALAWLGGREGWQRARPNAWLLAPLGLVSVFVAVRDSSWLLVLNVLTAAVLLMLLAHFWAAGRVERLGLTGYVSVFFSSAARILIYPPTLARDGVDLRGLKTHSRLLGALSRGLLLTLPVLLVFGLLLGSADGVFSSTLGRLLSFDLDLGTVVSRGIGVAFSACVAAGVLGHALRRRATKELGDAEVASATPRLGFIEALMLIFAVNALFFVFAAFQVAYLFIGDASSPVPGYSFAEYARQGFFELVVVSALTLALVMALTRWTRRETRVAQTVFRAGTSLMVVLTLIILASAMRRLALYEDAFGYTLLRLYTHVFMGALGAALAWRAVTLWWKPERFAVGAFITALASVLVLNFLNPEDFIVRRNLEQAAHTHSLDVRMLTYLSADSVPALVDGVSSLGEVSAGSVTDLLEEHQDRLSQRETVPEWNLSRLLARRALLRTGAWSAPVNP</sequence>
<keyword evidence="3" id="KW-1185">Reference proteome</keyword>
<comment type="caution">
    <text evidence="2">The sequence shown here is derived from an EMBL/GenBank/DDBJ whole genome shotgun (WGS) entry which is preliminary data.</text>
</comment>
<accession>A0A3A8QT09</accession>
<name>A0A3A8QT09_9BACT</name>
<evidence type="ECO:0000256" key="1">
    <source>
        <dbReference type="SAM" id="Phobius"/>
    </source>
</evidence>
<feature type="transmembrane region" description="Helical" evidence="1">
    <location>
        <begin position="51"/>
        <end position="68"/>
    </location>
</feature>
<keyword evidence="1" id="KW-0472">Membrane</keyword>
<feature type="transmembrane region" description="Helical" evidence="1">
    <location>
        <begin position="128"/>
        <end position="146"/>
    </location>
</feature>
<evidence type="ECO:0000313" key="2">
    <source>
        <dbReference type="EMBL" id="RKH69495.1"/>
    </source>
</evidence>
<feature type="transmembrane region" description="Helical" evidence="1">
    <location>
        <begin position="260"/>
        <end position="284"/>
    </location>
</feature>
<feature type="transmembrane region" description="Helical" evidence="1">
    <location>
        <begin position="102"/>
        <end position="122"/>
    </location>
</feature>
<dbReference type="Proteomes" id="UP000267003">
    <property type="component" value="Unassembled WGS sequence"/>
</dbReference>
<dbReference type="Pfam" id="PF13687">
    <property type="entry name" value="DUF4153"/>
    <property type="match status" value="1"/>
</dbReference>